<dbReference type="PANTHER" id="PTHR30309:SF0">
    <property type="entry name" value="GLYCEROL-3-PHOSPHATE ACYLTRANSFERASE-RELATED"/>
    <property type="match status" value="1"/>
</dbReference>
<protein>
    <recommendedName>
        <fullName evidence="11">Glycerol-3-phosphate acyltransferase</fullName>
    </recommendedName>
    <alternativeName>
        <fullName evidence="11">Acyl-PO4 G3P acyltransferase</fullName>
    </alternativeName>
    <alternativeName>
        <fullName evidence="11">Acyl-phosphate--glycerol-3-phosphate acyltransferase</fullName>
    </alternativeName>
    <alternativeName>
        <fullName evidence="11">G3P acyltransferase</fullName>
        <shortName evidence="11">GPAT</shortName>
        <ecNumber evidence="11">2.3.1.275</ecNumber>
    </alternativeName>
    <alternativeName>
        <fullName evidence="11">Lysophosphatidic acid synthase</fullName>
        <shortName evidence="11">LPA synthase</shortName>
    </alternativeName>
</protein>
<evidence type="ECO:0000256" key="9">
    <source>
        <dbReference type="ARBA" id="ARBA00023209"/>
    </source>
</evidence>
<feature type="transmembrane region" description="Helical" evidence="11">
    <location>
        <begin position="124"/>
        <end position="145"/>
    </location>
</feature>
<accession>A0A8E6B6H0</accession>
<keyword evidence="13" id="KW-0012">Acyltransferase</keyword>
<comment type="similarity">
    <text evidence="11">Belongs to the PlsY family.</text>
</comment>
<keyword evidence="8 11" id="KW-0472">Membrane</keyword>
<keyword evidence="6 11" id="KW-1133">Transmembrane helix</keyword>
<dbReference type="RefSeq" id="WP_213497875.1">
    <property type="nucleotide sequence ID" value="NZ_CP074694.1"/>
</dbReference>
<dbReference type="AlphaFoldDB" id="A0A8E6B6H0"/>
<evidence type="ECO:0000256" key="6">
    <source>
        <dbReference type="ARBA" id="ARBA00022989"/>
    </source>
</evidence>
<dbReference type="UniPathway" id="UPA00085"/>
<evidence type="ECO:0000256" key="1">
    <source>
        <dbReference type="ARBA" id="ARBA00004370"/>
    </source>
</evidence>
<feature type="transmembrane region" description="Helical" evidence="11">
    <location>
        <begin position="224"/>
        <end position="245"/>
    </location>
</feature>
<dbReference type="Pfam" id="PF13664">
    <property type="entry name" value="DUF4149"/>
    <property type="match status" value="1"/>
</dbReference>
<evidence type="ECO:0000256" key="7">
    <source>
        <dbReference type="ARBA" id="ARBA00023098"/>
    </source>
</evidence>
<dbReference type="KEGG" id="tsph:KIH39_03450"/>
<keyword evidence="4 11" id="KW-0808">Transferase</keyword>
<name>A0A8E6B6H0_9BACT</name>
<dbReference type="PANTHER" id="PTHR30309">
    <property type="entry name" value="INNER MEMBRANE PROTEIN YGIH"/>
    <property type="match status" value="1"/>
</dbReference>
<evidence type="ECO:0000256" key="8">
    <source>
        <dbReference type="ARBA" id="ARBA00023136"/>
    </source>
</evidence>
<evidence type="ECO:0000256" key="2">
    <source>
        <dbReference type="ARBA" id="ARBA00022475"/>
    </source>
</evidence>
<comment type="subunit">
    <text evidence="11">Probably interacts with PlsX.</text>
</comment>
<comment type="caution">
    <text evidence="11">Lacks conserved residue(s) required for the propagation of feature annotation.</text>
</comment>
<feature type="transmembrane region" description="Helical" evidence="11">
    <location>
        <begin position="325"/>
        <end position="344"/>
    </location>
</feature>
<keyword evidence="3 11" id="KW-0444">Lipid biosynthesis</keyword>
<keyword evidence="9 11" id="KW-0594">Phospholipid biosynthesis</keyword>
<feature type="transmembrane region" description="Helical" evidence="11">
    <location>
        <begin position="93"/>
        <end position="112"/>
    </location>
</feature>
<keyword evidence="10 11" id="KW-1208">Phospholipid metabolism</keyword>
<feature type="domain" description="TMEM205-like" evidence="12">
    <location>
        <begin position="280"/>
        <end position="343"/>
    </location>
</feature>
<dbReference type="Proteomes" id="UP000676194">
    <property type="component" value="Chromosome"/>
</dbReference>
<keyword evidence="2 11" id="KW-1003">Cell membrane</keyword>
<evidence type="ECO:0000256" key="10">
    <source>
        <dbReference type="ARBA" id="ARBA00023264"/>
    </source>
</evidence>
<feature type="transmembrane region" description="Helical" evidence="11">
    <location>
        <begin position="151"/>
        <end position="169"/>
    </location>
</feature>
<evidence type="ECO:0000259" key="12">
    <source>
        <dbReference type="Pfam" id="PF13664"/>
    </source>
</evidence>
<evidence type="ECO:0000256" key="3">
    <source>
        <dbReference type="ARBA" id="ARBA00022516"/>
    </source>
</evidence>
<feature type="transmembrane region" description="Helical" evidence="11">
    <location>
        <begin position="374"/>
        <end position="398"/>
    </location>
</feature>
<dbReference type="GO" id="GO:0043772">
    <property type="term" value="F:acyl-phosphate glycerol-3-phosphate acyltransferase activity"/>
    <property type="evidence" value="ECO:0007669"/>
    <property type="project" value="UniProtKB-UniRule"/>
</dbReference>
<comment type="catalytic activity">
    <reaction evidence="11">
        <text>an acyl phosphate + sn-glycerol 3-phosphate = a 1-acyl-sn-glycero-3-phosphate + phosphate</text>
        <dbReference type="Rhea" id="RHEA:34075"/>
        <dbReference type="ChEBI" id="CHEBI:43474"/>
        <dbReference type="ChEBI" id="CHEBI:57597"/>
        <dbReference type="ChEBI" id="CHEBI:57970"/>
        <dbReference type="ChEBI" id="CHEBI:59918"/>
        <dbReference type="EC" id="2.3.1.275"/>
    </reaction>
</comment>
<comment type="pathway">
    <text evidence="11">Lipid metabolism; phospholipid metabolism.</text>
</comment>
<dbReference type="GO" id="GO:0005886">
    <property type="term" value="C:plasma membrane"/>
    <property type="evidence" value="ECO:0007669"/>
    <property type="project" value="UniProtKB-SubCell"/>
</dbReference>
<evidence type="ECO:0000313" key="14">
    <source>
        <dbReference type="Proteomes" id="UP000676194"/>
    </source>
</evidence>
<keyword evidence="14" id="KW-1185">Reference proteome</keyword>
<feature type="transmembrane region" description="Helical" evidence="11">
    <location>
        <begin position="295"/>
        <end position="313"/>
    </location>
</feature>
<dbReference type="InterPro" id="IPR025423">
    <property type="entry name" value="TMEM205-like"/>
</dbReference>
<dbReference type="HAMAP" id="MF_01043">
    <property type="entry name" value="PlsY"/>
    <property type="match status" value="1"/>
</dbReference>
<gene>
    <name evidence="11 13" type="primary">plsY</name>
    <name evidence="13" type="ORF">KIH39_03450</name>
</gene>
<comment type="function">
    <text evidence="11">Catalyzes the transfer of an acyl group from acyl-phosphate (acyl-PO(4)) to glycerol-3-phosphate (G3P) to form lysophosphatidic acid (LPA). This enzyme utilizes acyl-phosphate as fatty acyl donor, but not acyl-CoA or acyl-ACP.</text>
</comment>
<sequence length="413" mass="44383">MPPIINLVLLLAGAYLLGSIPFGVLVARSRGVDLLKVGSGNIGATNVGRTLGRKWGILVFVLDLLKGAVPVYLGKWLVLHDAEFVAWQPIPQLAAVGTAVCAFLGHTFPIFLKFQGGKGVATGFGTMLVLLTGPDFFAILIWVVALLASSIVSFASVVAMIAFMAGYTISVDGRPFAFENILTSLYCYIGCSMVIVKHHANIRRLLAGTENCMKPSFRRERINYAFHLLALGWLFGGTLFLQFIAGLSVFETFPDVVENSPSDRTAQVAIANGLSAEQKKALGSALAGAAVGPMFPKYFLCSAIAATVALISARGWRSKEKLNRIQLGLLVVTFLLVCGNWWIAGEVSRLRLERFAADAETAARAKENFTSWHLVSLLLSMLTCLTATISLICAAWTAPEKAQMDVGQLPKAA</sequence>
<keyword evidence="7 11" id="KW-0443">Lipid metabolism</keyword>
<dbReference type="Pfam" id="PF02660">
    <property type="entry name" value="G3P_acyltransf"/>
    <property type="match status" value="1"/>
</dbReference>
<dbReference type="EC" id="2.3.1.275" evidence="11"/>
<evidence type="ECO:0000256" key="4">
    <source>
        <dbReference type="ARBA" id="ARBA00022679"/>
    </source>
</evidence>
<dbReference type="InterPro" id="IPR003811">
    <property type="entry name" value="G3P_acylTferase_PlsY"/>
</dbReference>
<keyword evidence="5 11" id="KW-0812">Transmembrane</keyword>
<feature type="transmembrane region" description="Helical" evidence="11">
    <location>
        <begin position="6"/>
        <end position="27"/>
    </location>
</feature>
<reference evidence="13" key="1">
    <citation type="submission" date="2021-05" db="EMBL/GenBank/DDBJ databases">
        <title>Complete genome sequence of the cellulolytic planctomycete Telmatocola sphagniphila SP2T and characterization of the first cellulase from planctomycetes.</title>
        <authorList>
            <person name="Rakitin A.L."/>
            <person name="Beletsky A.V."/>
            <person name="Naumoff D.G."/>
            <person name="Kulichevskaya I.S."/>
            <person name="Mardanov A.V."/>
            <person name="Ravin N.V."/>
            <person name="Dedysh S.N."/>
        </authorList>
    </citation>
    <scope>NUCLEOTIDE SEQUENCE</scope>
    <source>
        <strain evidence="13">SP2T</strain>
    </source>
</reference>
<comment type="subcellular location">
    <subcellularLocation>
        <location evidence="11">Cell membrane</location>
        <topology evidence="11">Multi-pass membrane protein</topology>
    </subcellularLocation>
    <subcellularLocation>
        <location evidence="1">Membrane</location>
    </subcellularLocation>
</comment>
<dbReference type="GO" id="GO:0008654">
    <property type="term" value="P:phospholipid biosynthetic process"/>
    <property type="evidence" value="ECO:0007669"/>
    <property type="project" value="UniProtKB-UniRule"/>
</dbReference>
<evidence type="ECO:0000313" key="13">
    <source>
        <dbReference type="EMBL" id="QVL32985.1"/>
    </source>
</evidence>
<evidence type="ECO:0000256" key="5">
    <source>
        <dbReference type="ARBA" id="ARBA00022692"/>
    </source>
</evidence>
<evidence type="ECO:0000256" key="11">
    <source>
        <dbReference type="HAMAP-Rule" id="MF_01043"/>
    </source>
</evidence>
<dbReference type="NCBIfam" id="TIGR00023">
    <property type="entry name" value="glycerol-3-phosphate 1-O-acyltransferase PlsY"/>
    <property type="match status" value="1"/>
</dbReference>
<feature type="transmembrane region" description="Helical" evidence="11">
    <location>
        <begin position="55"/>
        <end position="73"/>
    </location>
</feature>
<proteinExistence type="inferred from homology"/>
<dbReference type="SMART" id="SM01207">
    <property type="entry name" value="G3P_acyltransf"/>
    <property type="match status" value="1"/>
</dbReference>
<organism evidence="13 14">
    <name type="scientific">Telmatocola sphagniphila</name>
    <dbReference type="NCBI Taxonomy" id="1123043"/>
    <lineage>
        <taxon>Bacteria</taxon>
        <taxon>Pseudomonadati</taxon>
        <taxon>Planctomycetota</taxon>
        <taxon>Planctomycetia</taxon>
        <taxon>Gemmatales</taxon>
        <taxon>Gemmataceae</taxon>
    </lineage>
</organism>
<dbReference type="EMBL" id="CP074694">
    <property type="protein sequence ID" value="QVL32985.1"/>
    <property type="molecule type" value="Genomic_DNA"/>
</dbReference>